<feature type="chain" id="PRO_5003472695" description="AB hydrolase-1 domain-containing protein" evidence="1">
    <location>
        <begin position="19"/>
        <end position="364"/>
    </location>
</feature>
<keyword evidence="1" id="KW-0732">Signal</keyword>
<name>G4ZXR7_PHYSP</name>
<evidence type="ECO:0008006" key="4">
    <source>
        <dbReference type="Google" id="ProtNLM"/>
    </source>
</evidence>
<evidence type="ECO:0000313" key="3">
    <source>
        <dbReference type="Proteomes" id="UP000002640"/>
    </source>
</evidence>
<sequence>MKLRNAIGLAISVAQVTAGRTTVTTDQLNCWYPCAEFTFSDNGISSGQKAECAIYIAPLCYPGICDSPEDSEIDIFVNRLPAVCNAENTANGGSIDPTEVAACAKTLSFPYADLAAFSITSAATDVKTFIAKHTNGASTIVYGVSYGTTVTERLMHLAPPEAILASRRTGAGDDWVRREMSGYVLDSIFTTTRASADNFAYFSHGEINFGGVGDHVLDLCAEDNNCHPHFATKSLPETLEDLLVQFDMNPNSTCATLVFNKASNRKATPSFKFRRTLGSLLDDEGGASGQLYNLIAFSEMWEIPGSSVDEMNARLTSKKLPNGVLDEMPPLNLTTPSDIKYKYLGTEDAYDGAFDATVSTTPVS</sequence>
<dbReference type="KEGG" id="psoj:PHYSODRAFT_336373"/>
<dbReference type="OMA" id="CNAENTA"/>
<dbReference type="AlphaFoldDB" id="G4ZXR7"/>
<reference evidence="2 3" key="1">
    <citation type="journal article" date="2006" name="Science">
        <title>Phytophthora genome sequences uncover evolutionary origins and mechanisms of pathogenesis.</title>
        <authorList>
            <person name="Tyler B.M."/>
            <person name="Tripathy S."/>
            <person name="Zhang X."/>
            <person name="Dehal P."/>
            <person name="Jiang R.H."/>
            <person name="Aerts A."/>
            <person name="Arredondo F.D."/>
            <person name="Baxter L."/>
            <person name="Bensasson D."/>
            <person name="Beynon J.L."/>
            <person name="Chapman J."/>
            <person name="Damasceno C.M."/>
            <person name="Dorrance A.E."/>
            <person name="Dou D."/>
            <person name="Dickerman A.W."/>
            <person name="Dubchak I.L."/>
            <person name="Garbelotto M."/>
            <person name="Gijzen M."/>
            <person name="Gordon S.G."/>
            <person name="Govers F."/>
            <person name="Grunwald N.J."/>
            <person name="Huang W."/>
            <person name="Ivors K.L."/>
            <person name="Jones R.W."/>
            <person name="Kamoun S."/>
            <person name="Krampis K."/>
            <person name="Lamour K.H."/>
            <person name="Lee M.K."/>
            <person name="McDonald W.H."/>
            <person name="Medina M."/>
            <person name="Meijer H.J."/>
            <person name="Nordberg E.K."/>
            <person name="Maclean D.J."/>
            <person name="Ospina-Giraldo M.D."/>
            <person name="Morris P.F."/>
            <person name="Phuntumart V."/>
            <person name="Putnam N.H."/>
            <person name="Rash S."/>
            <person name="Rose J.K."/>
            <person name="Sakihama Y."/>
            <person name="Salamov A.A."/>
            <person name="Savidor A."/>
            <person name="Scheuring C.F."/>
            <person name="Smith B.M."/>
            <person name="Sobral B.W."/>
            <person name="Terry A."/>
            <person name="Torto-Alalibo T.A."/>
            <person name="Win J."/>
            <person name="Xu Z."/>
            <person name="Zhang H."/>
            <person name="Grigoriev I.V."/>
            <person name="Rokhsar D.S."/>
            <person name="Boore J.L."/>
        </authorList>
    </citation>
    <scope>NUCLEOTIDE SEQUENCE [LARGE SCALE GENOMIC DNA]</scope>
    <source>
        <strain evidence="2 3">P6497</strain>
    </source>
</reference>
<proteinExistence type="predicted"/>
<evidence type="ECO:0000256" key="1">
    <source>
        <dbReference type="SAM" id="SignalP"/>
    </source>
</evidence>
<accession>G4ZXR7</accession>
<dbReference type="EMBL" id="JH159157">
    <property type="protein sequence ID" value="EGZ11876.1"/>
    <property type="molecule type" value="Genomic_DNA"/>
</dbReference>
<keyword evidence="3" id="KW-1185">Reference proteome</keyword>
<protein>
    <recommendedName>
        <fullName evidence="4">AB hydrolase-1 domain-containing protein</fullName>
    </recommendedName>
</protein>
<gene>
    <name evidence="2" type="ORF">PHYSODRAFT_336373</name>
</gene>
<organism evidence="2 3">
    <name type="scientific">Phytophthora sojae (strain P6497)</name>
    <name type="common">Soybean stem and root rot agent</name>
    <name type="synonym">Phytophthora megasperma f. sp. glycines</name>
    <dbReference type="NCBI Taxonomy" id="1094619"/>
    <lineage>
        <taxon>Eukaryota</taxon>
        <taxon>Sar</taxon>
        <taxon>Stramenopiles</taxon>
        <taxon>Oomycota</taxon>
        <taxon>Peronosporomycetes</taxon>
        <taxon>Peronosporales</taxon>
        <taxon>Peronosporaceae</taxon>
        <taxon>Phytophthora</taxon>
    </lineage>
</organism>
<dbReference type="Proteomes" id="UP000002640">
    <property type="component" value="Unassembled WGS sequence"/>
</dbReference>
<evidence type="ECO:0000313" key="2">
    <source>
        <dbReference type="EMBL" id="EGZ11876.1"/>
    </source>
</evidence>
<dbReference type="GeneID" id="20647187"/>
<dbReference type="STRING" id="1094619.G4ZXR7"/>
<dbReference type="RefSeq" id="XP_009532209.1">
    <property type="nucleotide sequence ID" value="XM_009533914.1"/>
</dbReference>
<dbReference type="InParanoid" id="G4ZXR7"/>
<feature type="signal peptide" evidence="1">
    <location>
        <begin position="1"/>
        <end position="18"/>
    </location>
</feature>